<evidence type="ECO:0000313" key="1">
    <source>
        <dbReference type="EMBL" id="RSM11430.1"/>
    </source>
</evidence>
<keyword evidence="2" id="KW-1185">Reference proteome</keyword>
<dbReference type="EMBL" id="NKCK01000018">
    <property type="protein sequence ID" value="RSM11430.1"/>
    <property type="molecule type" value="Genomic_DNA"/>
</dbReference>
<gene>
    <name evidence="1" type="ORF">CEP52_002964</name>
</gene>
<evidence type="ECO:0000313" key="2">
    <source>
        <dbReference type="Proteomes" id="UP000287144"/>
    </source>
</evidence>
<accession>A0A428UAW8</accession>
<dbReference type="AlphaFoldDB" id="A0A428UAW8"/>
<organism evidence="1 2">
    <name type="scientific">Fusarium oligoseptatum</name>
    <dbReference type="NCBI Taxonomy" id="2604345"/>
    <lineage>
        <taxon>Eukaryota</taxon>
        <taxon>Fungi</taxon>
        <taxon>Dikarya</taxon>
        <taxon>Ascomycota</taxon>
        <taxon>Pezizomycotina</taxon>
        <taxon>Sordariomycetes</taxon>
        <taxon>Hypocreomycetidae</taxon>
        <taxon>Hypocreales</taxon>
        <taxon>Nectriaceae</taxon>
        <taxon>Fusarium</taxon>
        <taxon>Fusarium solani species complex</taxon>
    </lineage>
</organism>
<name>A0A428UAW8_9HYPO</name>
<protein>
    <submittedName>
        <fullName evidence="1">Uncharacterized protein</fullName>
    </submittedName>
</protein>
<proteinExistence type="predicted"/>
<dbReference type="Proteomes" id="UP000287144">
    <property type="component" value="Unassembled WGS sequence"/>
</dbReference>
<comment type="caution">
    <text evidence="1">The sequence shown here is derived from an EMBL/GenBank/DDBJ whole genome shotgun (WGS) entry which is preliminary data.</text>
</comment>
<reference evidence="1 2" key="1">
    <citation type="submission" date="2017-06" db="EMBL/GenBank/DDBJ databases">
        <title>Comparative genomic analysis of Ambrosia Fusariam Clade fungi.</title>
        <authorList>
            <person name="Stajich J.E."/>
            <person name="Carrillo J."/>
            <person name="Kijimoto T."/>
            <person name="Eskalen A."/>
            <person name="O'Donnell K."/>
            <person name="Kasson M."/>
        </authorList>
    </citation>
    <scope>NUCLEOTIDE SEQUENCE [LARGE SCALE GENOMIC DNA]</scope>
    <source>
        <strain evidence="1 2">NRRL62579</strain>
    </source>
</reference>
<sequence length="87" mass="10091">MDVLDWAIGVDIAAQRRELERYNAAMGFNDEPQWPAERAQDRAADFWAREPEEPDYEDITDEFRGRLYHHPGGFDPFGPSFPHGKVL</sequence>